<dbReference type="Proteomes" id="UP000238877">
    <property type="component" value="Unassembled WGS sequence"/>
</dbReference>
<protein>
    <submittedName>
        <fullName evidence="3">CRISPR-associated protein Csm6</fullName>
    </submittedName>
</protein>
<dbReference type="NCBIfam" id="TIGR02672">
    <property type="entry name" value="cas_csm6"/>
    <property type="match status" value="1"/>
</dbReference>
<dbReference type="InterPro" id="IPR053955">
    <property type="entry name" value="Csm6_CARF"/>
</dbReference>
<name>A0A2S7ZRP9_9FIRM</name>
<evidence type="ECO:0000259" key="1">
    <source>
        <dbReference type="Pfam" id="PF09659"/>
    </source>
</evidence>
<organism evidence="3 4">
    <name type="scientific">Veillonella tobetsuensis</name>
    <dbReference type="NCBI Taxonomy" id="1110546"/>
    <lineage>
        <taxon>Bacteria</taxon>
        <taxon>Bacillati</taxon>
        <taxon>Bacillota</taxon>
        <taxon>Negativicutes</taxon>
        <taxon>Veillonellales</taxon>
        <taxon>Veillonellaceae</taxon>
        <taxon>Veillonella</taxon>
    </lineage>
</organism>
<proteinExistence type="predicted"/>
<dbReference type="Pfam" id="PF22208">
    <property type="entry name" value="Cas_Csm6_CARF"/>
    <property type="match status" value="1"/>
</dbReference>
<evidence type="ECO:0000313" key="3">
    <source>
        <dbReference type="EMBL" id="PQL25933.1"/>
    </source>
</evidence>
<dbReference type="Pfam" id="PF09659">
    <property type="entry name" value="Cas_Csm6_HEPN"/>
    <property type="match status" value="1"/>
</dbReference>
<sequence>MRILYTPVGDTDPIRGCYDGGMLHIVRHYNPDIAILVLSKDMEKKEAANHRFTKALKHVKADLDITLIHTGLEDVHRIDTLQPFVDHFYEMLSNYPDAEILINLSSGTPQMKLIMSYLSVEHDAVRGIQVDSPQRGSNRSEPAVNDDENIEIVIENNFDDQDDSENRCHEPQMGYIKRNNIKQSLHTLIASYKYKEAISAYHSYKRSFEDGVANDVLPLLEHAQLRLGLDYDGALQKSRKVGSISLSSLFADKEVRKLHEFLMLMEVRLKQGQIEDFILKTTPFMYELMRYYFTKELHVNWRQIEKKTSKGIRLDMVAFEKQYPKLYKSWKANTHTPFLQELQLSFYHMLHMLEEQDIVDSLLLKQLKEIRRIEQKIRNKMAHEVVVFTEQDICKAAEIQSLQSFLHQIKGVFFIITGQAKQNKLIYDVINQYVLEQIQ</sequence>
<dbReference type="InterPro" id="IPR013489">
    <property type="entry name" value="CRISPR-assoc_prot_Csm6"/>
</dbReference>
<evidence type="ECO:0000259" key="2">
    <source>
        <dbReference type="Pfam" id="PF22208"/>
    </source>
</evidence>
<dbReference type="InterPro" id="IPR053941">
    <property type="entry name" value="Csm6_HEPN"/>
</dbReference>
<dbReference type="EMBL" id="PPDF01000003">
    <property type="protein sequence ID" value="PQL25933.1"/>
    <property type="molecule type" value="Genomic_DNA"/>
</dbReference>
<feature type="domain" description="Csm6 HEPN" evidence="1">
    <location>
        <begin position="256"/>
        <end position="434"/>
    </location>
</feature>
<reference evidence="3 4" key="1">
    <citation type="submission" date="2018-01" db="EMBL/GenBank/DDBJ databases">
        <title>Draft genome sequences of clinical isolates and type strains of oral Veillonella including Veillonella infantum sp., nov.</title>
        <authorList>
            <person name="Mashima I."/>
            <person name="Liao Y.-C."/>
            <person name="Sabharwal A."/>
            <person name="Haase E.M."/>
            <person name="Nakazawa F."/>
            <person name="Scannapieco F.A."/>
        </authorList>
    </citation>
    <scope>NUCLEOTIDE SEQUENCE [LARGE SCALE GENOMIC DNA]</scope>
    <source>
        <strain evidence="3 4">Y6</strain>
    </source>
</reference>
<feature type="domain" description="Csm6 CARF" evidence="2">
    <location>
        <begin position="64"/>
        <end position="168"/>
    </location>
</feature>
<dbReference type="AlphaFoldDB" id="A0A2S7ZRP9"/>
<evidence type="ECO:0000313" key="4">
    <source>
        <dbReference type="Proteomes" id="UP000238877"/>
    </source>
</evidence>
<accession>A0A2S7ZRP9</accession>
<gene>
    <name evidence="3" type="ORF">VTHSUH11_00845</name>
</gene>
<comment type="caution">
    <text evidence="3">The sequence shown here is derived from an EMBL/GenBank/DDBJ whole genome shotgun (WGS) entry which is preliminary data.</text>
</comment>
<dbReference type="RefSeq" id="WP_105092297.1">
    <property type="nucleotide sequence ID" value="NZ_PPDF01000003.1"/>
</dbReference>